<feature type="transmembrane region" description="Helical" evidence="1">
    <location>
        <begin position="120"/>
        <end position="137"/>
    </location>
</feature>
<feature type="transmembrane region" description="Helical" evidence="1">
    <location>
        <begin position="42"/>
        <end position="62"/>
    </location>
</feature>
<keyword evidence="3" id="KW-1185">Reference proteome</keyword>
<dbReference type="Proteomes" id="UP001203665">
    <property type="component" value="Unassembled WGS sequence"/>
</dbReference>
<evidence type="ECO:0000313" key="3">
    <source>
        <dbReference type="Proteomes" id="UP001203665"/>
    </source>
</evidence>
<name>A0ABT0XII4_9BACI</name>
<organism evidence="2 3">
    <name type="scientific">Alkalicoccobacillus plakortidis</name>
    <dbReference type="NCBI Taxonomy" id="444060"/>
    <lineage>
        <taxon>Bacteria</taxon>
        <taxon>Bacillati</taxon>
        <taxon>Bacillota</taxon>
        <taxon>Bacilli</taxon>
        <taxon>Bacillales</taxon>
        <taxon>Bacillaceae</taxon>
        <taxon>Alkalicoccobacillus</taxon>
    </lineage>
</organism>
<keyword evidence="1" id="KW-1133">Transmembrane helix</keyword>
<evidence type="ECO:0000256" key="1">
    <source>
        <dbReference type="SAM" id="Phobius"/>
    </source>
</evidence>
<feature type="transmembrane region" description="Helical" evidence="1">
    <location>
        <begin position="404"/>
        <end position="423"/>
    </location>
</feature>
<accession>A0ABT0XII4</accession>
<feature type="transmembrane region" description="Helical" evidence="1">
    <location>
        <begin position="235"/>
        <end position="263"/>
    </location>
</feature>
<dbReference type="PANTHER" id="PTHR37422">
    <property type="entry name" value="TEICHURONIC ACID BIOSYNTHESIS PROTEIN TUAE"/>
    <property type="match status" value="1"/>
</dbReference>
<gene>
    <name evidence="2" type="ORF">NDM98_09615</name>
</gene>
<sequence>MITLLKKTIQPYQPKLMALALVLLAFLAPFAVVSQYQKAFPVATSVITSFAVLCLLFFVWFIESEKTSQLVKSLKSPYYWTIIALFIPASLAIVAATFNLTYILSSEYVNYYQNSLPRRVLNGVIYISIMTFFILLLKRLTNTELNYVGKAYLGGIGVLVLFGVWQFLHLSIGYPMPDLHTRSAVHSVQSEVLINFRLTSLTEEPSFLVPFLIDGLIIGLMLYKNKRSYLWQWMLPVLFVLFFSFSISGYANVLLVGLFALWLIITSKTINLKKLIKPILVSLIPIGLVIWWKWSLVHELFMPIIGRFDVLFDVTNHSRLYMLVYPFIWLFDYSWINTLFGFGPGSYDFLAQTKFLAYGSKLSATSNNVFVDLLFEHGLIGGGAFLIAFILFFIHLYKRRNEDTYYQYAVILWFHLGITSLYRSDFVSPRFWVIVMITVLCAELGKRSLQANRKGIEHESLEPRKVGGK</sequence>
<evidence type="ECO:0008006" key="4">
    <source>
        <dbReference type="Google" id="ProtNLM"/>
    </source>
</evidence>
<keyword evidence="1" id="KW-0472">Membrane</keyword>
<protein>
    <recommendedName>
        <fullName evidence="4">Oligosaccharide repeat unit polymerase</fullName>
    </recommendedName>
</protein>
<feature type="transmembrane region" description="Helical" evidence="1">
    <location>
        <begin position="429"/>
        <end position="445"/>
    </location>
</feature>
<dbReference type="EMBL" id="JAMQJY010000001">
    <property type="protein sequence ID" value="MCM2675723.1"/>
    <property type="molecule type" value="Genomic_DNA"/>
</dbReference>
<proteinExistence type="predicted"/>
<feature type="transmembrane region" description="Helical" evidence="1">
    <location>
        <begin position="275"/>
        <end position="297"/>
    </location>
</feature>
<feature type="transmembrane region" description="Helical" evidence="1">
    <location>
        <begin position="16"/>
        <end position="36"/>
    </location>
</feature>
<keyword evidence="1" id="KW-0812">Transmembrane</keyword>
<reference evidence="2" key="1">
    <citation type="submission" date="2022-06" db="EMBL/GenBank/DDBJ databases">
        <title>Alkalicoccobacillus porphyridii sp. nov., isolated from a marine red alga, Porphyridium purpureum and reclassification of Shouchella plakortidis and Shouchella gibsonii as Alkalicoccobacillus plakortidis comb. nov. and Alkalicoccobacillus gibsonii comb. nov.</title>
        <authorList>
            <person name="Kim K.H."/>
            <person name="Lee J.K."/>
            <person name="Han D.M."/>
            <person name="Baek J.H."/>
            <person name="Jeon C.O."/>
        </authorList>
    </citation>
    <scope>NUCLEOTIDE SEQUENCE</scope>
    <source>
        <strain evidence="2">DSM 19153</strain>
    </source>
</reference>
<feature type="transmembrane region" description="Helical" evidence="1">
    <location>
        <begin position="378"/>
        <end position="397"/>
    </location>
</feature>
<evidence type="ECO:0000313" key="2">
    <source>
        <dbReference type="EMBL" id="MCM2675723.1"/>
    </source>
</evidence>
<feature type="transmembrane region" description="Helical" evidence="1">
    <location>
        <begin position="149"/>
        <end position="168"/>
    </location>
</feature>
<dbReference type="InterPro" id="IPR051533">
    <property type="entry name" value="WaaL-like"/>
</dbReference>
<comment type="caution">
    <text evidence="2">The sequence shown here is derived from an EMBL/GenBank/DDBJ whole genome shotgun (WGS) entry which is preliminary data.</text>
</comment>
<dbReference type="PANTHER" id="PTHR37422:SF13">
    <property type="entry name" value="LIPOPOLYSACCHARIDE BIOSYNTHESIS PROTEIN PA4999-RELATED"/>
    <property type="match status" value="1"/>
</dbReference>
<feature type="transmembrane region" description="Helical" evidence="1">
    <location>
        <begin position="207"/>
        <end position="223"/>
    </location>
</feature>
<feature type="transmembrane region" description="Helical" evidence="1">
    <location>
        <begin position="318"/>
        <end position="336"/>
    </location>
</feature>
<dbReference type="RefSeq" id="WP_251606830.1">
    <property type="nucleotide sequence ID" value="NZ_JAMQJY010000001.1"/>
</dbReference>
<feature type="transmembrane region" description="Helical" evidence="1">
    <location>
        <begin position="78"/>
        <end position="100"/>
    </location>
</feature>